<accession>A0A8H4REP4</accession>
<sequence length="220" mass="21172">MHASQVLAVLAFSTGALAQAPLCPGQQYNNICCVEGTWSGPVISSFVNNWSSVAVSAASVAANGAKSEASSAAGIATSVASVAVNGATSVAGQAASVATNIASQAQSGASQAIGFLTGLKARAIQTEVQSGLTCNGLAAVTISDTNAASTLIASITSGANSTFSQPPQATLTNNGQTLIGSSIAVATPGTSSSKAGAAMVTRAPMLAAGGAVLAFAYGAM</sequence>
<dbReference type="AlphaFoldDB" id="A0A8H4REP4"/>
<protein>
    <submittedName>
        <fullName evidence="2">Uncharacterized protein</fullName>
    </submittedName>
</protein>
<dbReference type="EMBL" id="JAAMPI010001077">
    <property type="protein sequence ID" value="KAF4626827.1"/>
    <property type="molecule type" value="Genomic_DNA"/>
</dbReference>
<dbReference type="OrthoDB" id="3600247at2759"/>
<comment type="caution">
    <text evidence="2">The sequence shown here is derived from an EMBL/GenBank/DDBJ whole genome shotgun (WGS) entry which is preliminary data.</text>
</comment>
<keyword evidence="3" id="KW-1185">Reference proteome</keyword>
<organism evidence="2 3">
    <name type="scientific">Cudoniella acicularis</name>
    <dbReference type="NCBI Taxonomy" id="354080"/>
    <lineage>
        <taxon>Eukaryota</taxon>
        <taxon>Fungi</taxon>
        <taxon>Dikarya</taxon>
        <taxon>Ascomycota</taxon>
        <taxon>Pezizomycotina</taxon>
        <taxon>Leotiomycetes</taxon>
        <taxon>Helotiales</taxon>
        <taxon>Tricladiaceae</taxon>
        <taxon>Cudoniella</taxon>
    </lineage>
</organism>
<proteinExistence type="predicted"/>
<evidence type="ECO:0000256" key="1">
    <source>
        <dbReference type="SAM" id="SignalP"/>
    </source>
</evidence>
<evidence type="ECO:0000313" key="2">
    <source>
        <dbReference type="EMBL" id="KAF4626827.1"/>
    </source>
</evidence>
<keyword evidence="1" id="KW-0732">Signal</keyword>
<name>A0A8H4REP4_9HELO</name>
<gene>
    <name evidence="2" type="ORF">G7Y89_g11328</name>
</gene>
<evidence type="ECO:0000313" key="3">
    <source>
        <dbReference type="Proteomes" id="UP000566819"/>
    </source>
</evidence>
<dbReference type="Proteomes" id="UP000566819">
    <property type="component" value="Unassembled WGS sequence"/>
</dbReference>
<feature type="signal peptide" evidence="1">
    <location>
        <begin position="1"/>
        <end position="18"/>
    </location>
</feature>
<feature type="chain" id="PRO_5034705796" evidence="1">
    <location>
        <begin position="19"/>
        <end position="220"/>
    </location>
</feature>
<reference evidence="2 3" key="1">
    <citation type="submission" date="2020-03" db="EMBL/GenBank/DDBJ databases">
        <title>Draft Genome Sequence of Cudoniella acicularis.</title>
        <authorList>
            <person name="Buettner E."/>
            <person name="Kellner H."/>
        </authorList>
    </citation>
    <scope>NUCLEOTIDE SEQUENCE [LARGE SCALE GENOMIC DNA]</scope>
    <source>
        <strain evidence="2 3">DSM 108380</strain>
    </source>
</reference>